<keyword evidence="2" id="KW-1185">Reference proteome</keyword>
<dbReference type="EMBL" id="JH795855">
    <property type="protein sequence ID" value="EJU06650.1"/>
    <property type="molecule type" value="Genomic_DNA"/>
</dbReference>
<reference evidence="1 2" key="1">
    <citation type="journal article" date="2012" name="Science">
        <title>The Paleozoic origin of enzymatic lignin decomposition reconstructed from 31 fungal genomes.</title>
        <authorList>
            <person name="Floudas D."/>
            <person name="Binder M."/>
            <person name="Riley R."/>
            <person name="Barry K."/>
            <person name="Blanchette R.A."/>
            <person name="Henrissat B."/>
            <person name="Martinez A.T."/>
            <person name="Otillar R."/>
            <person name="Spatafora J.W."/>
            <person name="Yadav J.S."/>
            <person name="Aerts A."/>
            <person name="Benoit I."/>
            <person name="Boyd A."/>
            <person name="Carlson A."/>
            <person name="Copeland A."/>
            <person name="Coutinho P.M."/>
            <person name="de Vries R.P."/>
            <person name="Ferreira P."/>
            <person name="Findley K."/>
            <person name="Foster B."/>
            <person name="Gaskell J."/>
            <person name="Glotzer D."/>
            <person name="Gorecki P."/>
            <person name="Heitman J."/>
            <person name="Hesse C."/>
            <person name="Hori C."/>
            <person name="Igarashi K."/>
            <person name="Jurgens J.A."/>
            <person name="Kallen N."/>
            <person name="Kersten P."/>
            <person name="Kohler A."/>
            <person name="Kuees U."/>
            <person name="Kumar T.K.A."/>
            <person name="Kuo A."/>
            <person name="LaButti K."/>
            <person name="Larrondo L.F."/>
            <person name="Lindquist E."/>
            <person name="Ling A."/>
            <person name="Lombard V."/>
            <person name="Lucas S."/>
            <person name="Lundell T."/>
            <person name="Martin R."/>
            <person name="McLaughlin D.J."/>
            <person name="Morgenstern I."/>
            <person name="Morin E."/>
            <person name="Murat C."/>
            <person name="Nagy L.G."/>
            <person name="Nolan M."/>
            <person name="Ohm R.A."/>
            <person name="Patyshakuliyeva A."/>
            <person name="Rokas A."/>
            <person name="Ruiz-Duenas F.J."/>
            <person name="Sabat G."/>
            <person name="Salamov A."/>
            <person name="Samejima M."/>
            <person name="Schmutz J."/>
            <person name="Slot J.C."/>
            <person name="St John F."/>
            <person name="Stenlid J."/>
            <person name="Sun H."/>
            <person name="Sun S."/>
            <person name="Syed K."/>
            <person name="Tsang A."/>
            <person name="Wiebenga A."/>
            <person name="Young D."/>
            <person name="Pisabarro A."/>
            <person name="Eastwood D.C."/>
            <person name="Martin F."/>
            <person name="Cullen D."/>
            <person name="Grigoriev I.V."/>
            <person name="Hibbett D.S."/>
        </authorList>
    </citation>
    <scope>NUCLEOTIDE SEQUENCE [LARGE SCALE GENOMIC DNA]</scope>
    <source>
        <strain evidence="1 2">DJM-731 SS1</strain>
    </source>
</reference>
<name>M5GD80_DACPD</name>
<dbReference type="AlphaFoldDB" id="M5GD80"/>
<dbReference type="RefSeq" id="XP_040633544.1">
    <property type="nucleotide sequence ID" value="XM_040767786.1"/>
</dbReference>
<evidence type="ECO:0000313" key="2">
    <source>
        <dbReference type="Proteomes" id="UP000030653"/>
    </source>
</evidence>
<gene>
    <name evidence="1" type="ORF">DACRYDRAFT_103597</name>
</gene>
<protein>
    <submittedName>
        <fullName evidence="1">Uncharacterized protein</fullName>
    </submittedName>
</protein>
<organism evidence="1 2">
    <name type="scientific">Dacryopinax primogenitus (strain DJM 731)</name>
    <name type="common">Brown rot fungus</name>
    <dbReference type="NCBI Taxonomy" id="1858805"/>
    <lineage>
        <taxon>Eukaryota</taxon>
        <taxon>Fungi</taxon>
        <taxon>Dikarya</taxon>
        <taxon>Basidiomycota</taxon>
        <taxon>Agaricomycotina</taxon>
        <taxon>Dacrymycetes</taxon>
        <taxon>Dacrymycetales</taxon>
        <taxon>Dacrymycetaceae</taxon>
        <taxon>Dacryopinax</taxon>
    </lineage>
</organism>
<accession>M5GD80</accession>
<dbReference type="HOGENOM" id="CLU_1539992_0_0_1"/>
<evidence type="ECO:0000313" key="1">
    <source>
        <dbReference type="EMBL" id="EJU06650.1"/>
    </source>
</evidence>
<proteinExistence type="predicted"/>
<dbReference type="GeneID" id="63682848"/>
<dbReference type="Proteomes" id="UP000030653">
    <property type="component" value="Unassembled WGS sequence"/>
</dbReference>
<sequence length="174" mass="19849">MDAVIKRWNKNSKTMSSNFELVKGDMEQLEVAFNSDLESVHAKLYKLRREMEKVKTSLTSEQLQACSIVQKKLCLALNAIISYDSEMKGTPVPGKNGFKPNVPEDGEPYVLINWDTPAWNKGTNKAIVDKIDDLVMSKHKSAKSLSRQQGSGVDLMTKTYLQYRYLWMILRDQV</sequence>